<dbReference type="NCBIfam" id="TIGR00254">
    <property type="entry name" value="GGDEF"/>
    <property type="match status" value="1"/>
</dbReference>
<feature type="domain" description="GGDEF" evidence="4">
    <location>
        <begin position="409"/>
        <end position="542"/>
    </location>
</feature>
<dbReference type="PROSITE" id="PS50112">
    <property type="entry name" value="PAS"/>
    <property type="match status" value="2"/>
</dbReference>
<dbReference type="InterPro" id="IPR001633">
    <property type="entry name" value="EAL_dom"/>
</dbReference>
<dbReference type="OrthoDB" id="7251575at2"/>
<name>A0A0C2UFU1_PARME</name>
<dbReference type="Pfam" id="PF00989">
    <property type="entry name" value="PAS"/>
    <property type="match status" value="1"/>
</dbReference>
<evidence type="ECO:0000259" key="3">
    <source>
        <dbReference type="PROSITE" id="PS50883"/>
    </source>
</evidence>
<gene>
    <name evidence="5" type="ORF">CCC_01543</name>
</gene>
<feature type="domain" description="PAC" evidence="2">
    <location>
        <begin position="206"/>
        <end position="256"/>
    </location>
</feature>
<dbReference type="InterPro" id="IPR000160">
    <property type="entry name" value="GGDEF_dom"/>
</dbReference>
<dbReference type="Pfam" id="PF13426">
    <property type="entry name" value="PAS_9"/>
    <property type="match status" value="2"/>
</dbReference>
<organism evidence="5 6">
    <name type="scientific">Paramagnetospirillum magnetotacticum MS-1</name>
    <dbReference type="NCBI Taxonomy" id="272627"/>
    <lineage>
        <taxon>Bacteria</taxon>
        <taxon>Pseudomonadati</taxon>
        <taxon>Pseudomonadota</taxon>
        <taxon>Alphaproteobacteria</taxon>
        <taxon>Rhodospirillales</taxon>
        <taxon>Magnetospirillaceae</taxon>
        <taxon>Paramagnetospirillum</taxon>
    </lineage>
</organism>
<dbReference type="Gene3D" id="3.30.450.20">
    <property type="entry name" value="PAS domain"/>
    <property type="match status" value="3"/>
</dbReference>
<accession>A0A0C2UFU1</accession>
<dbReference type="InterPro" id="IPR000700">
    <property type="entry name" value="PAS-assoc_C"/>
</dbReference>
<dbReference type="Gene3D" id="3.20.20.450">
    <property type="entry name" value="EAL domain"/>
    <property type="match status" value="1"/>
</dbReference>
<sequence>MSQATEVPESRIPAGLHVALLRDLPDVLYSIDADGCFIWVSPNAEAVFGYSPLELIGTPAARMYSRPELRAETATRIREARGRAVRAEMEMRRKDGVSIWTAIYACAHFDAEGGFAGINGAIRDITEVWQTRKTLEDSEDRFRRLSDVATEAICIHFEGKIIDMNKAFETLFAYPRDELLTMWAWDVIDPRDIGLAKSMVAQQYEAPYEVRGIRKDGSVFPMEIYSKHSWMGEKSVRVTSIRDLTQSKKAEDSVRLLSQAVEQSPVAVAVVGGDAVVQYVNSAHAAITGYPQAQVVGKPLSGLYPGKARSTLDDLWRSLLTLGEWQGEVHVRRQDGAGQWQRVHGSKVATPGGGGTHYLLQIEDVTLRKDQERRLQHQAMFDGLTDLPNRVQALDRLSREIDLARERERKVALLFVDLDEFKAINDSLGHEYGDELLVLASERLRKAAGDGGTVARFGGDEFLVILGDLEDGATPQRVAAGIVERFSRPFAISRRDLIATASIGLAIYPDDGHTPQTLLRNADIAMYQAKLAGRNRFCFFTSRMNEEAEARLRMEGELRRAVGTDQFHLAYQPLVDVKSGRAVGVEALLRWSNPELGNVPPDRFIPQAETCGVIVAIGRMVLETACRDARRWVDAGHADLRLCINVSPRQFQDAGFLGHVRAALAASGLSPANLELEITEGLLLTERGDVDVLLRALTDMGIQLSIDDFGTGYSSLSYLERFPFDTLKIDRSFMIGMLERQERKVLVETIVAMASGLGLKVIAEGVETVEQLAHLTAINCDIAQGYLFSRPVPATEIPPLLERVYR</sequence>
<dbReference type="SUPFAM" id="SSF55073">
    <property type="entry name" value="Nucleotide cyclase"/>
    <property type="match status" value="1"/>
</dbReference>
<dbReference type="Pfam" id="PF00990">
    <property type="entry name" value="GGDEF"/>
    <property type="match status" value="1"/>
</dbReference>
<feature type="domain" description="PAC" evidence="2">
    <location>
        <begin position="85"/>
        <end position="137"/>
    </location>
</feature>
<evidence type="ECO:0000313" key="5">
    <source>
        <dbReference type="EMBL" id="KIM00388.1"/>
    </source>
</evidence>
<protein>
    <submittedName>
        <fullName evidence="5">Diguanylate cyclase/phosphodiesterase (GGDEF &amp; EAL domains) with PAS/PAC sensor(S)</fullName>
    </submittedName>
</protein>
<dbReference type="STRING" id="272627.CCC_01543"/>
<feature type="domain" description="PAS" evidence="1">
    <location>
        <begin position="253"/>
        <end position="298"/>
    </location>
</feature>
<dbReference type="EMBL" id="JXSL01000019">
    <property type="protein sequence ID" value="KIM00388.1"/>
    <property type="molecule type" value="Genomic_DNA"/>
</dbReference>
<dbReference type="InterPro" id="IPR035919">
    <property type="entry name" value="EAL_sf"/>
</dbReference>
<reference evidence="5 6" key="1">
    <citation type="submission" date="2015-01" db="EMBL/GenBank/DDBJ databases">
        <title>Genome Sequence of Magnetospirillum magnetotacticum Strain MS-1.</title>
        <authorList>
            <person name="Marinov G.K."/>
            <person name="Smalley M.D."/>
            <person name="DeSalvo G."/>
        </authorList>
    </citation>
    <scope>NUCLEOTIDE SEQUENCE [LARGE SCALE GENOMIC DNA]</scope>
    <source>
        <strain evidence="5 6">MS-1</strain>
    </source>
</reference>
<dbReference type="InterPro" id="IPR029787">
    <property type="entry name" value="Nucleotide_cyclase"/>
</dbReference>
<keyword evidence="6" id="KW-1185">Reference proteome</keyword>
<dbReference type="SUPFAM" id="SSF55785">
    <property type="entry name" value="PYP-like sensor domain (PAS domain)"/>
    <property type="match status" value="3"/>
</dbReference>
<dbReference type="AlphaFoldDB" id="A0A0C2UFU1"/>
<feature type="domain" description="PAS" evidence="1">
    <location>
        <begin position="20"/>
        <end position="84"/>
    </location>
</feature>
<dbReference type="SMART" id="SM00267">
    <property type="entry name" value="GGDEF"/>
    <property type="match status" value="1"/>
</dbReference>
<feature type="domain" description="PAC" evidence="2">
    <location>
        <begin position="325"/>
        <end position="377"/>
    </location>
</feature>
<dbReference type="InterPro" id="IPR043128">
    <property type="entry name" value="Rev_trsase/Diguanyl_cyclase"/>
</dbReference>
<dbReference type="InterPro" id="IPR001610">
    <property type="entry name" value="PAC"/>
</dbReference>
<dbReference type="PROSITE" id="PS50883">
    <property type="entry name" value="EAL"/>
    <property type="match status" value="1"/>
</dbReference>
<evidence type="ECO:0000259" key="4">
    <source>
        <dbReference type="PROSITE" id="PS50887"/>
    </source>
</evidence>
<dbReference type="RefSeq" id="WP_082036470.1">
    <property type="nucleotide sequence ID" value="NZ_JXSL01000019.1"/>
</dbReference>
<proteinExistence type="predicted"/>
<dbReference type="CDD" id="cd01948">
    <property type="entry name" value="EAL"/>
    <property type="match status" value="1"/>
</dbReference>
<feature type="domain" description="EAL" evidence="3">
    <location>
        <begin position="551"/>
        <end position="805"/>
    </location>
</feature>
<dbReference type="InterPro" id="IPR013767">
    <property type="entry name" value="PAS_fold"/>
</dbReference>
<dbReference type="Proteomes" id="UP000031971">
    <property type="component" value="Unassembled WGS sequence"/>
</dbReference>
<dbReference type="PANTHER" id="PTHR44757">
    <property type="entry name" value="DIGUANYLATE CYCLASE DGCP"/>
    <property type="match status" value="1"/>
</dbReference>
<dbReference type="InterPro" id="IPR052155">
    <property type="entry name" value="Biofilm_reg_signaling"/>
</dbReference>
<dbReference type="SUPFAM" id="SSF141868">
    <property type="entry name" value="EAL domain-like"/>
    <property type="match status" value="1"/>
</dbReference>
<dbReference type="Gene3D" id="3.30.70.270">
    <property type="match status" value="1"/>
</dbReference>
<dbReference type="PROSITE" id="PS50113">
    <property type="entry name" value="PAC"/>
    <property type="match status" value="3"/>
</dbReference>
<dbReference type="GO" id="GO:0006355">
    <property type="term" value="P:regulation of DNA-templated transcription"/>
    <property type="evidence" value="ECO:0007669"/>
    <property type="project" value="InterPro"/>
</dbReference>
<dbReference type="InterPro" id="IPR000014">
    <property type="entry name" value="PAS"/>
</dbReference>
<dbReference type="SMART" id="SM00052">
    <property type="entry name" value="EAL"/>
    <property type="match status" value="1"/>
</dbReference>
<dbReference type="PANTHER" id="PTHR44757:SF2">
    <property type="entry name" value="BIOFILM ARCHITECTURE MAINTENANCE PROTEIN MBAA"/>
    <property type="match status" value="1"/>
</dbReference>
<evidence type="ECO:0000259" key="2">
    <source>
        <dbReference type="PROSITE" id="PS50113"/>
    </source>
</evidence>
<dbReference type="SMART" id="SM00086">
    <property type="entry name" value="PAC"/>
    <property type="match status" value="3"/>
</dbReference>
<comment type="caution">
    <text evidence="5">The sequence shown here is derived from an EMBL/GenBank/DDBJ whole genome shotgun (WGS) entry which is preliminary data.</text>
</comment>
<dbReference type="InterPro" id="IPR035965">
    <property type="entry name" value="PAS-like_dom_sf"/>
</dbReference>
<dbReference type="Pfam" id="PF00563">
    <property type="entry name" value="EAL"/>
    <property type="match status" value="1"/>
</dbReference>
<evidence type="ECO:0000259" key="1">
    <source>
        <dbReference type="PROSITE" id="PS50112"/>
    </source>
</evidence>
<dbReference type="SMART" id="SM00091">
    <property type="entry name" value="PAS"/>
    <property type="match status" value="3"/>
</dbReference>
<dbReference type="FunFam" id="3.20.20.450:FF:000001">
    <property type="entry name" value="Cyclic di-GMP phosphodiesterase yahA"/>
    <property type="match status" value="1"/>
</dbReference>
<dbReference type="CDD" id="cd01949">
    <property type="entry name" value="GGDEF"/>
    <property type="match status" value="1"/>
</dbReference>
<dbReference type="NCBIfam" id="TIGR00229">
    <property type="entry name" value="sensory_box"/>
    <property type="match status" value="3"/>
</dbReference>
<dbReference type="PROSITE" id="PS50887">
    <property type="entry name" value="GGDEF"/>
    <property type="match status" value="1"/>
</dbReference>
<dbReference type="CDD" id="cd00130">
    <property type="entry name" value="PAS"/>
    <property type="match status" value="3"/>
</dbReference>
<evidence type="ECO:0000313" key="6">
    <source>
        <dbReference type="Proteomes" id="UP000031971"/>
    </source>
</evidence>